<reference evidence="2 3" key="1">
    <citation type="submission" date="2016-11" db="EMBL/GenBank/DDBJ databases">
        <title>Mixed transmission modes and dynamic genome evolution in an obligate animal-bacterial symbiosis.</title>
        <authorList>
            <person name="Russell S.L."/>
            <person name="Corbett-Detig R.B."/>
            <person name="Cavanaugh C.M."/>
        </authorList>
    </citation>
    <scope>NUCLEOTIDE SEQUENCE [LARGE SCALE GENOMIC DNA]</scope>
    <source>
        <strain evidence="2">Se-Cadez</strain>
    </source>
</reference>
<feature type="domain" description="DUF2207" evidence="1">
    <location>
        <begin position="18"/>
        <end position="116"/>
    </location>
</feature>
<dbReference type="EMBL" id="MPRJ01000038">
    <property type="protein sequence ID" value="OOZ36456.1"/>
    <property type="molecule type" value="Genomic_DNA"/>
</dbReference>
<evidence type="ECO:0000313" key="2">
    <source>
        <dbReference type="EMBL" id="OOZ36456.1"/>
    </source>
</evidence>
<keyword evidence="3" id="KW-1185">Reference proteome</keyword>
<dbReference type="AlphaFoldDB" id="A0A1T2KUR2"/>
<comment type="caution">
    <text evidence="2">The sequence shown here is derived from an EMBL/GenBank/DDBJ whole genome shotgun (WGS) entry which is preliminary data.</text>
</comment>
<name>A0A1T2KUR2_9GAMM</name>
<protein>
    <recommendedName>
        <fullName evidence="1">DUF2207 domain-containing protein</fullName>
    </recommendedName>
</protein>
<evidence type="ECO:0000259" key="1">
    <source>
        <dbReference type="Pfam" id="PF09972"/>
    </source>
</evidence>
<evidence type="ECO:0000313" key="3">
    <source>
        <dbReference type="Proteomes" id="UP000190896"/>
    </source>
</evidence>
<dbReference type="Proteomes" id="UP000190896">
    <property type="component" value="Unassembled WGS sequence"/>
</dbReference>
<dbReference type="RefSeq" id="WP_172838808.1">
    <property type="nucleotide sequence ID" value="NZ_MPRJ01000038.1"/>
</dbReference>
<sequence length="134" mass="15324">MASLFLLLLSCSVHADERILDYFSDILVQPNGSMIVEETIQVRAEGKQIKRGIYRDFPTDYEDRLGNDYRVGFELLEVRRDGQPEPHHTERISNGVRIYAGRKDLFLKQGVYTVSVRALQPVQGTTNAVDVHLF</sequence>
<organism evidence="2 3">
    <name type="scientific">Solemya velesiana gill symbiont</name>
    <dbReference type="NCBI Taxonomy" id="1918948"/>
    <lineage>
        <taxon>Bacteria</taxon>
        <taxon>Pseudomonadati</taxon>
        <taxon>Pseudomonadota</taxon>
        <taxon>Gammaproteobacteria</taxon>
        <taxon>sulfur-oxidizing symbionts</taxon>
    </lineage>
</organism>
<accession>A0A1T2KUR2</accession>
<dbReference type="Pfam" id="PF09972">
    <property type="entry name" value="DUF2207"/>
    <property type="match status" value="1"/>
</dbReference>
<gene>
    <name evidence="2" type="ORF">BOW51_07000</name>
</gene>
<proteinExistence type="predicted"/>
<dbReference type="InterPro" id="IPR018702">
    <property type="entry name" value="DUF2207"/>
</dbReference>